<evidence type="ECO:0008006" key="4">
    <source>
        <dbReference type="Google" id="ProtNLM"/>
    </source>
</evidence>
<feature type="region of interest" description="Disordered" evidence="1">
    <location>
        <begin position="1"/>
        <end position="77"/>
    </location>
</feature>
<protein>
    <recommendedName>
        <fullName evidence="4">DUF5302 domain-containing protein</fullName>
    </recommendedName>
</protein>
<evidence type="ECO:0000313" key="3">
    <source>
        <dbReference type="Proteomes" id="UP000239322"/>
    </source>
</evidence>
<accession>A0A2S9Q2F9</accession>
<evidence type="ECO:0000256" key="1">
    <source>
        <dbReference type="SAM" id="MobiDB-lite"/>
    </source>
</evidence>
<sequence>MTANTPQQGLSAQSLSAHSLSAATPSTHDDDKLKFKRALEQKSRLTRNQQAHEEGRMRVKNMSGAAGQKRFFRRKTG</sequence>
<comment type="caution">
    <text evidence="2">The sequence shown here is derived from an EMBL/GenBank/DDBJ whole genome shotgun (WGS) entry which is preliminary data.</text>
</comment>
<reference evidence="2 3" key="1">
    <citation type="submission" date="2018-03" db="EMBL/GenBank/DDBJ databases">
        <title>Novel Streptomyces sp. from soil.</title>
        <authorList>
            <person name="Tan G.Y.A."/>
            <person name="Lee Z.Y."/>
        </authorList>
    </citation>
    <scope>NUCLEOTIDE SEQUENCE [LARGE SCALE GENOMIC DNA]</scope>
    <source>
        <strain evidence="2 3">ST5x</strain>
    </source>
</reference>
<dbReference type="OrthoDB" id="4330818at2"/>
<name>A0A2S9Q2F9_9ACTN</name>
<dbReference type="Proteomes" id="UP000239322">
    <property type="component" value="Unassembled WGS sequence"/>
</dbReference>
<feature type="compositionally biased region" description="Basic and acidic residues" evidence="1">
    <location>
        <begin position="27"/>
        <end position="43"/>
    </location>
</feature>
<feature type="compositionally biased region" description="Low complexity" evidence="1">
    <location>
        <begin position="7"/>
        <end position="23"/>
    </location>
</feature>
<dbReference type="RefSeq" id="WP_105867096.1">
    <property type="nucleotide sequence ID" value="NZ_PVLV01000025.1"/>
</dbReference>
<dbReference type="AlphaFoldDB" id="A0A2S9Q2F9"/>
<evidence type="ECO:0000313" key="2">
    <source>
        <dbReference type="EMBL" id="PRH80832.1"/>
    </source>
</evidence>
<dbReference type="EMBL" id="PVLV01000025">
    <property type="protein sequence ID" value="PRH80832.1"/>
    <property type="molecule type" value="Genomic_DNA"/>
</dbReference>
<gene>
    <name evidence="2" type="ORF">C6N75_02005</name>
</gene>
<dbReference type="Pfam" id="PF17227">
    <property type="entry name" value="DUF5302"/>
    <property type="match status" value="1"/>
</dbReference>
<organism evidence="2 3">
    <name type="scientific">Streptomyces solincola</name>
    <dbReference type="NCBI Taxonomy" id="2100817"/>
    <lineage>
        <taxon>Bacteria</taxon>
        <taxon>Bacillati</taxon>
        <taxon>Actinomycetota</taxon>
        <taxon>Actinomycetes</taxon>
        <taxon>Kitasatosporales</taxon>
        <taxon>Streptomycetaceae</taxon>
        <taxon>Streptomyces</taxon>
    </lineage>
</organism>
<proteinExistence type="predicted"/>
<dbReference type="InterPro" id="IPR035172">
    <property type="entry name" value="DUF5302"/>
</dbReference>
<keyword evidence="3" id="KW-1185">Reference proteome</keyword>